<dbReference type="GO" id="GO:0051301">
    <property type="term" value="P:cell division"/>
    <property type="evidence" value="ECO:0007669"/>
    <property type="project" value="InterPro"/>
</dbReference>
<reference evidence="3" key="1">
    <citation type="submission" date="2017-09" db="EMBL/GenBank/DDBJ databases">
        <title>Depth-based differentiation of microbial function through sediment-hosted aquifers and enrichment of novel symbionts in the deep terrestrial subsurface.</title>
        <authorList>
            <person name="Probst A.J."/>
            <person name="Ladd B."/>
            <person name="Jarett J.K."/>
            <person name="Geller-Mcgrath D.E."/>
            <person name="Sieber C.M.K."/>
            <person name="Emerson J.B."/>
            <person name="Anantharaman K."/>
            <person name="Thomas B.C."/>
            <person name="Malmstrom R."/>
            <person name="Stieglmeier M."/>
            <person name="Klingl A."/>
            <person name="Woyke T."/>
            <person name="Ryan C.M."/>
            <person name="Banfield J.F."/>
        </authorList>
    </citation>
    <scope>NUCLEOTIDE SEQUENCE [LARGE SCALE GENOMIC DNA]</scope>
</reference>
<dbReference type="Gene3D" id="3.30.1490.300">
    <property type="match status" value="1"/>
</dbReference>
<dbReference type="EMBL" id="PFAJ01000041">
    <property type="protein sequence ID" value="PIR97175.1"/>
    <property type="molecule type" value="Genomic_DNA"/>
</dbReference>
<dbReference type="SUPFAM" id="SSF53067">
    <property type="entry name" value="Actin-like ATPase domain"/>
    <property type="match status" value="1"/>
</dbReference>
<dbReference type="InterPro" id="IPR005883">
    <property type="entry name" value="PilM"/>
</dbReference>
<dbReference type="InterPro" id="IPR003494">
    <property type="entry name" value="SHS2_FtsA"/>
</dbReference>
<dbReference type="SMART" id="SM00842">
    <property type="entry name" value="FtsA"/>
    <property type="match status" value="1"/>
</dbReference>
<dbReference type="InterPro" id="IPR043129">
    <property type="entry name" value="ATPase_NBD"/>
</dbReference>
<gene>
    <name evidence="2" type="ORF">COT91_02830</name>
</gene>
<dbReference type="Proteomes" id="UP000230557">
    <property type="component" value="Unassembled WGS sequence"/>
</dbReference>
<sequence length="403" mass="43433">MKIKLPFTKKEKQSQKNTPALVFDFGTESVKVLLCNYVEDRVEILDGAKVKYNLGGINLDQNFLSQNLVEQLSGPVKSLIDKSKNPVKLAVIGIGGLTVEGYTSKINYRRVNENKEITETEFKEILKRVEERADQIMRKTIAWETAESEVVALISSEVLDISLGGYSMATPVGSNGEKLSFVVYNSYTKEKNLKTIVETVKNLGLQVVSVTVDSYAVMRVVVDSQGESVSAVVLDIGAKTTDVGIIDAGRILGHAGLDLAGSSFTQSIAEELHKEIPEAEAAKFAFASAKLDGDIMKEVRGAVASDCKVFVSGVELVLKEFPGLSGIPDKVYLVGGGSLLPGIIAGLQSSTWGESGEYESWLRADNLLPKDIEGFVDLTGQLNSSADVPILSVALDSIDLFTG</sequence>
<protein>
    <recommendedName>
        <fullName evidence="1">SHS2 domain-containing protein</fullName>
    </recommendedName>
</protein>
<evidence type="ECO:0000313" key="2">
    <source>
        <dbReference type="EMBL" id="PIR97175.1"/>
    </source>
</evidence>
<name>A0A2H0VDK6_9BACT</name>
<evidence type="ECO:0000259" key="1">
    <source>
        <dbReference type="SMART" id="SM00842"/>
    </source>
</evidence>
<proteinExistence type="predicted"/>
<organism evidence="2 3">
    <name type="scientific">Candidatus Doudnabacteria bacterium CG10_big_fil_rev_8_21_14_0_10_41_10</name>
    <dbReference type="NCBI Taxonomy" id="1974551"/>
    <lineage>
        <taxon>Bacteria</taxon>
        <taxon>Candidatus Doudnaibacteriota</taxon>
    </lineage>
</organism>
<dbReference type="InterPro" id="IPR050696">
    <property type="entry name" value="FtsA/MreB"/>
</dbReference>
<dbReference type="AlphaFoldDB" id="A0A2H0VDK6"/>
<accession>A0A2H0VDK6</accession>
<comment type="caution">
    <text evidence="2">The sequence shown here is derived from an EMBL/GenBank/DDBJ whole genome shotgun (WGS) entry which is preliminary data.</text>
</comment>
<evidence type="ECO:0000313" key="3">
    <source>
        <dbReference type="Proteomes" id="UP000230557"/>
    </source>
</evidence>
<dbReference type="PANTHER" id="PTHR32432">
    <property type="entry name" value="CELL DIVISION PROTEIN FTSA-RELATED"/>
    <property type="match status" value="1"/>
</dbReference>
<feature type="domain" description="SHS2" evidence="1">
    <location>
        <begin position="20"/>
        <end position="221"/>
    </location>
</feature>
<dbReference type="PANTHER" id="PTHR32432:SF3">
    <property type="entry name" value="ETHANOLAMINE UTILIZATION PROTEIN EUTJ"/>
    <property type="match status" value="1"/>
</dbReference>
<dbReference type="Gene3D" id="3.30.420.40">
    <property type="match status" value="2"/>
</dbReference>
<dbReference type="Pfam" id="PF11104">
    <property type="entry name" value="PilM_2"/>
    <property type="match status" value="1"/>
</dbReference>